<dbReference type="PROSITE" id="PS00463">
    <property type="entry name" value="ZN2_CY6_FUNGAL_1"/>
    <property type="match status" value="1"/>
</dbReference>
<dbReference type="PANTHER" id="PTHR47785">
    <property type="entry name" value="ZN(II)2CYS6 TRANSCRIPTION FACTOR (EUROFUNG)-RELATED-RELATED"/>
    <property type="match status" value="1"/>
</dbReference>
<evidence type="ECO:0000313" key="5">
    <source>
        <dbReference type="Proteomes" id="UP001310594"/>
    </source>
</evidence>
<feature type="compositionally biased region" description="Polar residues" evidence="2">
    <location>
        <begin position="129"/>
        <end position="146"/>
    </location>
</feature>
<dbReference type="PANTHER" id="PTHR47785:SF4">
    <property type="entry name" value="ZN(II)2CYS6 TRANSCRIPTION FACTOR (EUROFUNG)"/>
    <property type="match status" value="1"/>
</dbReference>
<evidence type="ECO:0000313" key="4">
    <source>
        <dbReference type="EMBL" id="KAK5705365.1"/>
    </source>
</evidence>
<feature type="compositionally biased region" description="Low complexity" evidence="2">
    <location>
        <begin position="41"/>
        <end position="50"/>
    </location>
</feature>
<dbReference type="CDD" id="cd00067">
    <property type="entry name" value="GAL4"/>
    <property type="match status" value="1"/>
</dbReference>
<feature type="domain" description="Zn(2)-C6 fungal-type" evidence="3">
    <location>
        <begin position="269"/>
        <end position="298"/>
    </location>
</feature>
<name>A0AAN7WF65_9PEZI</name>
<dbReference type="EMBL" id="JAVRQU010000003">
    <property type="protein sequence ID" value="KAK5705365.1"/>
    <property type="molecule type" value="Genomic_DNA"/>
</dbReference>
<dbReference type="Proteomes" id="UP001310594">
    <property type="component" value="Unassembled WGS sequence"/>
</dbReference>
<evidence type="ECO:0000256" key="1">
    <source>
        <dbReference type="ARBA" id="ARBA00023242"/>
    </source>
</evidence>
<dbReference type="AlphaFoldDB" id="A0AAN7WF65"/>
<gene>
    <name evidence="4" type="ORF">LTR97_002483</name>
</gene>
<dbReference type="InterPro" id="IPR053181">
    <property type="entry name" value="EcdB-like_regulator"/>
</dbReference>
<keyword evidence="1" id="KW-0539">Nucleus</keyword>
<accession>A0AAN7WF65</accession>
<evidence type="ECO:0000256" key="2">
    <source>
        <dbReference type="SAM" id="MobiDB-lite"/>
    </source>
</evidence>
<dbReference type="GO" id="GO:0000981">
    <property type="term" value="F:DNA-binding transcription factor activity, RNA polymerase II-specific"/>
    <property type="evidence" value="ECO:0007669"/>
    <property type="project" value="InterPro"/>
</dbReference>
<dbReference type="InterPro" id="IPR036864">
    <property type="entry name" value="Zn2-C6_fun-type_DNA-bd_sf"/>
</dbReference>
<feature type="compositionally biased region" description="Basic and acidic residues" evidence="2">
    <location>
        <begin position="537"/>
        <end position="555"/>
    </location>
</feature>
<feature type="compositionally biased region" description="Pro residues" evidence="2">
    <location>
        <begin position="51"/>
        <end position="70"/>
    </location>
</feature>
<reference evidence="4" key="1">
    <citation type="submission" date="2023-08" db="EMBL/GenBank/DDBJ databases">
        <title>Black Yeasts Isolated from many extreme environments.</title>
        <authorList>
            <person name="Coleine C."/>
            <person name="Stajich J.E."/>
            <person name="Selbmann L."/>
        </authorList>
    </citation>
    <scope>NUCLEOTIDE SEQUENCE</scope>
    <source>
        <strain evidence="4">CCFEE 5810</strain>
    </source>
</reference>
<feature type="region of interest" description="Disordered" evidence="2">
    <location>
        <begin position="426"/>
        <end position="491"/>
    </location>
</feature>
<comment type="caution">
    <text evidence="4">The sequence shown here is derived from an EMBL/GenBank/DDBJ whole genome shotgun (WGS) entry which is preliminary data.</text>
</comment>
<feature type="compositionally biased region" description="Pro residues" evidence="2">
    <location>
        <begin position="180"/>
        <end position="204"/>
    </location>
</feature>
<feature type="compositionally biased region" description="Polar residues" evidence="2">
    <location>
        <begin position="84"/>
        <end position="96"/>
    </location>
</feature>
<evidence type="ECO:0000259" key="3">
    <source>
        <dbReference type="PROSITE" id="PS50048"/>
    </source>
</evidence>
<dbReference type="CDD" id="cd12148">
    <property type="entry name" value="fungal_TF_MHR"/>
    <property type="match status" value="1"/>
</dbReference>
<dbReference type="GO" id="GO:0008270">
    <property type="term" value="F:zinc ion binding"/>
    <property type="evidence" value="ECO:0007669"/>
    <property type="project" value="InterPro"/>
</dbReference>
<protein>
    <recommendedName>
        <fullName evidence="3">Zn(2)-C6 fungal-type domain-containing protein</fullName>
    </recommendedName>
</protein>
<sequence length="1094" mass="121626">MDHHRRPYAPQAAPPPAPHAPPNAPPYYHHTQTPVPPHPQYPQSHQQQQYAPPPPATNSLPPPATGPALPPIHQTYGPPGSAPDQRTTLPSLQHPTNPHEPQGHQEHYSYPPQHQHNRSGHATPAPVNRTYSHDSTVQRTPTTPAPSGQYPHIPGPEGVQHQPQPPPPPQHHMEYSSHPGYPPPNGVQHGLPPPPGPPGPPPQQPHHEQYAPYAQPSMENHHGQYAPQQQQSPMYPPQTYGPAMTNSQMQMQRKKQMRATQPTTDDFQACEQCRQRKQKCDEGNPCSFCKEQDLGCVYRDTPPVKTDKNMEKLLQHMEAHTSGLGGLTAKMEDFDARLRRMEQPGPQLAEKARRSLPIAVQEVPVEEAAPLKKSSEHRTAPHKLLLLWSSVAAVLKNAHVNKNDGYVMEAEDRGILRLYTRGEGIDEYDGTHPGAPGSPARSEDGGSDNAIANAPTPPESVWGTGFPQTPSSEPRRSEPYNHWGGLKSDGTLDLDQQTVKELHESYMKHIHVMHPFLDQQRLQSMIDKFVSRYCSNEKQRSRTEYVKEMDDDGRATKRQRSNGAQPSHGRTPERSPGNAVVYLVLALGKICQHTDPLPAVVQDNQQNANQLIRRNLTGPSGSSPMSAPSVAIKPSPISPNSTPATQPTPPADGNVHFHNRSRRSSTEAGSSAGLRNIDVIPGLAYYAKAAEILGDQSDGNDLVHAQMFLLAGLYKGQLARVKESMSWFTMAGRAVRSLLDRYHLYNKRTWSGYGDVKGVLEENRKVIKDKRHNMIVLAAWSCLQLESDILAELPLPSSHIQDLEKLLSMPHKVPEDESYTGLEDHDDVLLFYTAQLWLRRKLNEVHRQMYGSEYVGKPLQEIREMLLGHDSLLDLWREGLPPALRWVDDAPPPSDILNARLRAKYWGARYVVNRPFLDYALHVMPHVKNGKTVREVAKDANNDPRDEADIQLFEAIAGMTNLDIWNACERCIAAALKSTVAFDGVPSRLVVTNIHGTAHAQFGNMLVVSAIYNNNAMKGLVIASNDTERLSRFKSQLARTIRFLRRLSPISPTCGVDCSILEDIQKSLFGVPADQKHVYLNEVTFDGSFGSSST</sequence>
<organism evidence="4 5">
    <name type="scientific">Elasticomyces elasticus</name>
    <dbReference type="NCBI Taxonomy" id="574655"/>
    <lineage>
        <taxon>Eukaryota</taxon>
        <taxon>Fungi</taxon>
        <taxon>Dikarya</taxon>
        <taxon>Ascomycota</taxon>
        <taxon>Pezizomycotina</taxon>
        <taxon>Dothideomycetes</taxon>
        <taxon>Dothideomycetidae</taxon>
        <taxon>Mycosphaerellales</taxon>
        <taxon>Teratosphaeriaceae</taxon>
        <taxon>Elasticomyces</taxon>
    </lineage>
</organism>
<dbReference type="SUPFAM" id="SSF57701">
    <property type="entry name" value="Zn2/Cys6 DNA-binding domain"/>
    <property type="match status" value="1"/>
</dbReference>
<dbReference type="Pfam" id="PF00172">
    <property type="entry name" value="Zn_clus"/>
    <property type="match status" value="1"/>
</dbReference>
<feature type="compositionally biased region" description="Low complexity" evidence="2">
    <location>
        <begin position="224"/>
        <end position="240"/>
    </location>
</feature>
<dbReference type="InterPro" id="IPR001138">
    <property type="entry name" value="Zn2Cys6_DnaBD"/>
</dbReference>
<feature type="compositionally biased region" description="Low complexity" evidence="2">
    <location>
        <begin position="618"/>
        <end position="629"/>
    </location>
</feature>
<dbReference type="SMART" id="SM00066">
    <property type="entry name" value="GAL4"/>
    <property type="match status" value="1"/>
</dbReference>
<feature type="compositionally biased region" description="Pro residues" evidence="2">
    <location>
        <begin position="12"/>
        <end position="25"/>
    </location>
</feature>
<dbReference type="Gene3D" id="4.10.240.10">
    <property type="entry name" value="Zn(2)-C6 fungal-type DNA-binding domain"/>
    <property type="match status" value="1"/>
</dbReference>
<proteinExistence type="predicted"/>
<feature type="region of interest" description="Disordered" evidence="2">
    <location>
        <begin position="1"/>
        <end position="254"/>
    </location>
</feature>
<feature type="region of interest" description="Disordered" evidence="2">
    <location>
        <begin position="614"/>
        <end position="671"/>
    </location>
</feature>
<dbReference type="PROSITE" id="PS50048">
    <property type="entry name" value="ZN2_CY6_FUNGAL_2"/>
    <property type="match status" value="1"/>
</dbReference>
<feature type="region of interest" description="Disordered" evidence="2">
    <location>
        <begin position="537"/>
        <end position="576"/>
    </location>
</feature>